<dbReference type="SUPFAM" id="SSF57884">
    <property type="entry name" value="Ada DNA repair protein, N-terminal domain (N-Ada 10)"/>
    <property type="match status" value="1"/>
</dbReference>
<evidence type="ECO:0000313" key="5">
    <source>
        <dbReference type="Proteomes" id="UP001219901"/>
    </source>
</evidence>
<keyword evidence="5" id="KW-1185">Reference proteome</keyword>
<feature type="domain" description="Ada DNA repair metal-binding" evidence="2">
    <location>
        <begin position="8"/>
        <end position="53"/>
    </location>
</feature>
<dbReference type="GO" id="GO:0003677">
    <property type="term" value="F:DNA binding"/>
    <property type="evidence" value="ECO:0007669"/>
    <property type="project" value="InterPro"/>
</dbReference>
<evidence type="ECO:0000313" key="4">
    <source>
        <dbReference type="EMBL" id="WFG40196.1"/>
    </source>
</evidence>
<dbReference type="Proteomes" id="UP001219901">
    <property type="component" value="Chromosome"/>
</dbReference>
<evidence type="ECO:0000313" key="6">
    <source>
        <dbReference type="Proteomes" id="UP001321249"/>
    </source>
</evidence>
<reference evidence="5 6" key="1">
    <citation type="submission" date="2019-11" db="EMBL/GenBank/DDBJ databases">
        <authorList>
            <person name="Cho J.-C."/>
        </authorList>
    </citation>
    <scope>NUCLEOTIDE SEQUENCE [LARGE SCALE GENOMIC DNA]</scope>
    <source>
        <strain evidence="4 5">JH1073</strain>
        <strain evidence="3 6">JH702</strain>
    </source>
</reference>
<organism evidence="4 5">
    <name type="scientific">Candidatus Lucifugimonas marina</name>
    <dbReference type="NCBI Taxonomy" id="3038979"/>
    <lineage>
        <taxon>Bacteria</taxon>
        <taxon>Bacillati</taxon>
        <taxon>Chloroflexota</taxon>
        <taxon>Dehalococcoidia</taxon>
        <taxon>SAR202 cluster</taxon>
        <taxon>Candidatus Lucifugimonadales</taxon>
        <taxon>Candidatus Lucifugimonadaceae</taxon>
        <taxon>Candidatus Lucifugimonas</taxon>
    </lineage>
</organism>
<reference evidence="5" key="3">
    <citation type="submission" date="2023-06" db="EMBL/GenBank/DDBJ databases">
        <title>Pangenomics reveal diversification of enzyme families and niche specialization in globally abundant SAR202 bacteria.</title>
        <authorList>
            <person name="Saw J.H.W."/>
        </authorList>
    </citation>
    <scope>NUCLEOTIDE SEQUENCE [LARGE SCALE GENOMIC DNA]</scope>
    <source>
        <strain evidence="5">JH1073</strain>
    </source>
</reference>
<dbReference type="GO" id="GO:0006355">
    <property type="term" value="P:regulation of DNA-templated transcription"/>
    <property type="evidence" value="ECO:0007669"/>
    <property type="project" value="InterPro"/>
</dbReference>
<accession>A0AAJ5ZHQ5</accession>
<dbReference type="InterPro" id="IPR035451">
    <property type="entry name" value="Ada-like_dom_sf"/>
</dbReference>
<dbReference type="GO" id="GO:0006281">
    <property type="term" value="P:DNA repair"/>
    <property type="evidence" value="ECO:0007669"/>
    <property type="project" value="InterPro"/>
</dbReference>
<dbReference type="Pfam" id="PF02805">
    <property type="entry name" value="Ada_Zn_binding"/>
    <property type="match status" value="1"/>
</dbReference>
<evidence type="ECO:0000313" key="3">
    <source>
        <dbReference type="EMBL" id="MDG0867426.1"/>
    </source>
</evidence>
<dbReference type="GO" id="GO:0008168">
    <property type="term" value="F:methyltransferase activity"/>
    <property type="evidence" value="ECO:0007669"/>
    <property type="project" value="InterPro"/>
</dbReference>
<keyword evidence="1" id="KW-0010">Activator</keyword>
<dbReference type="EMBL" id="CP046147">
    <property type="protein sequence ID" value="WFG40196.1"/>
    <property type="molecule type" value="Genomic_DNA"/>
</dbReference>
<name>A0AAJ5ZHQ5_9CHLR</name>
<protein>
    <recommendedName>
        <fullName evidence="2">Ada DNA repair metal-binding domain-containing protein</fullName>
    </recommendedName>
</protein>
<reference evidence="4" key="2">
    <citation type="journal article" date="2023" name="Nat. Commun.">
        <title>Cultivation of marine bacteria of the SAR202 clade.</title>
        <authorList>
            <person name="Lim Y."/>
            <person name="Seo J.H."/>
            <person name="Giovannoni S.J."/>
            <person name="Kang I."/>
            <person name="Cho J.C."/>
        </authorList>
    </citation>
    <scope>NUCLEOTIDE SEQUENCE</scope>
    <source>
        <strain evidence="4">JH1073</strain>
    </source>
</reference>
<dbReference type="GO" id="GO:0008270">
    <property type="term" value="F:zinc ion binding"/>
    <property type="evidence" value="ECO:0007669"/>
    <property type="project" value="InterPro"/>
</dbReference>
<dbReference type="EMBL" id="WMBE01000003">
    <property type="protein sequence ID" value="MDG0867426.1"/>
    <property type="molecule type" value="Genomic_DNA"/>
</dbReference>
<dbReference type="Proteomes" id="UP001321249">
    <property type="component" value="Unassembled WGS sequence"/>
</dbReference>
<evidence type="ECO:0000256" key="1">
    <source>
        <dbReference type="ARBA" id="ARBA00023159"/>
    </source>
</evidence>
<sequence length="68" mass="7353">MFGTSINGCTTTKIFCRPNCPPGRRTKPANRVHFASVGDAKKNGFRACKVCKPTTPSDGKAWQPKAGR</sequence>
<proteinExistence type="predicted"/>
<gene>
    <name evidence="3" type="ORF">GKO46_10145</name>
    <name evidence="4" type="ORF">GKO48_11400</name>
</gene>
<dbReference type="RefSeq" id="WP_350340460.1">
    <property type="nucleotide sequence ID" value="NZ_CP046146.1"/>
</dbReference>
<dbReference type="InterPro" id="IPR004026">
    <property type="entry name" value="Ada_DNA_repair_Zn-bd"/>
</dbReference>
<evidence type="ECO:0000259" key="2">
    <source>
        <dbReference type="Pfam" id="PF02805"/>
    </source>
</evidence>
<dbReference type="Gene3D" id="3.40.10.10">
    <property type="entry name" value="DNA Methylphosphotriester Repair Domain"/>
    <property type="match status" value="1"/>
</dbReference>
<dbReference type="AlphaFoldDB" id="A0AAJ5ZHQ5"/>